<dbReference type="SUPFAM" id="SSF158675">
    <property type="entry name" value="Sama2622-like"/>
    <property type="match status" value="1"/>
</dbReference>
<dbReference type="RefSeq" id="WP_248938220.1">
    <property type="nucleotide sequence ID" value="NZ_JAKIKS010000001.1"/>
</dbReference>
<protein>
    <submittedName>
        <fullName evidence="1">DUF3069 domain-containing protein</fullName>
    </submittedName>
</protein>
<dbReference type="EMBL" id="JAKIKS010000001">
    <property type="protein sequence ID" value="MCL1122941.1"/>
    <property type="molecule type" value="Genomic_DNA"/>
</dbReference>
<keyword evidence="2" id="KW-1185">Reference proteome</keyword>
<gene>
    <name evidence="1" type="ORF">L2764_00205</name>
</gene>
<dbReference type="Proteomes" id="UP001203423">
    <property type="component" value="Unassembled WGS sequence"/>
</dbReference>
<dbReference type="InterPro" id="IPR023132">
    <property type="entry name" value="Sama2622-like_sf"/>
</dbReference>
<proteinExistence type="predicted"/>
<sequence>MAELTAVYRKQVETVSLNVCNSVMPMTQIPENLLEAYANLCNELIEDKDKKFSTAWSAFPASAKKLLPQADFHGFYIANAWFQLSRVAQDIAEMADSDDAINEKEYDGIFTRLADSALKETSRKLKKARTDRAMLNSIKQVIAG</sequence>
<accession>A0ABT0L5H4</accession>
<name>A0ABT0L5H4_9GAMM</name>
<dbReference type="InterPro" id="IPR021422">
    <property type="entry name" value="DUF3069"/>
</dbReference>
<dbReference type="Gene3D" id="1.10.3440.10">
    <property type="entry name" value="Sama2622-like"/>
    <property type="match status" value="1"/>
</dbReference>
<reference evidence="1 2" key="1">
    <citation type="submission" date="2022-01" db="EMBL/GenBank/DDBJ databases">
        <title>Whole genome-based taxonomy of the Shewanellaceae.</title>
        <authorList>
            <person name="Martin-Rodriguez A.J."/>
        </authorList>
    </citation>
    <scope>NUCLEOTIDE SEQUENCE [LARGE SCALE GENOMIC DNA]</scope>
    <source>
        <strain evidence="1 2">DSM 17177</strain>
    </source>
</reference>
<organism evidence="1 2">
    <name type="scientific">Shewanella surugensis</name>
    <dbReference type="NCBI Taxonomy" id="212020"/>
    <lineage>
        <taxon>Bacteria</taxon>
        <taxon>Pseudomonadati</taxon>
        <taxon>Pseudomonadota</taxon>
        <taxon>Gammaproteobacteria</taxon>
        <taxon>Alteromonadales</taxon>
        <taxon>Shewanellaceae</taxon>
        <taxon>Shewanella</taxon>
    </lineage>
</organism>
<comment type="caution">
    <text evidence="1">The sequence shown here is derived from an EMBL/GenBank/DDBJ whole genome shotgun (WGS) entry which is preliminary data.</text>
</comment>
<evidence type="ECO:0000313" key="1">
    <source>
        <dbReference type="EMBL" id="MCL1122941.1"/>
    </source>
</evidence>
<evidence type="ECO:0000313" key="2">
    <source>
        <dbReference type="Proteomes" id="UP001203423"/>
    </source>
</evidence>
<dbReference type="Pfam" id="PF11269">
    <property type="entry name" value="DUF3069"/>
    <property type="match status" value="1"/>
</dbReference>